<dbReference type="GO" id="GO:0006281">
    <property type="term" value="P:DNA repair"/>
    <property type="evidence" value="ECO:0007669"/>
    <property type="project" value="InterPro"/>
</dbReference>
<dbReference type="Proteomes" id="UP000072605">
    <property type="component" value="Unassembled WGS sequence"/>
</dbReference>
<dbReference type="Proteomes" id="UP001387110">
    <property type="component" value="Unassembled WGS sequence"/>
</dbReference>
<evidence type="ECO:0000259" key="2">
    <source>
        <dbReference type="SMART" id="SM00278"/>
    </source>
</evidence>
<evidence type="ECO:0000313" key="7">
    <source>
        <dbReference type="Proteomes" id="UP000072605"/>
    </source>
</evidence>
<dbReference type="GO" id="GO:0015627">
    <property type="term" value="C:type II protein secretion system complex"/>
    <property type="evidence" value="ECO:0007669"/>
    <property type="project" value="TreeGrafter"/>
</dbReference>
<dbReference type="Gene3D" id="3.10.560.10">
    <property type="entry name" value="Outer membrane lipoprotein wza domain like"/>
    <property type="match status" value="1"/>
</dbReference>
<feature type="transmembrane region" description="Helical" evidence="1">
    <location>
        <begin position="6"/>
        <end position="24"/>
    </location>
</feature>
<accession>A0A0V8GHB1</accession>
<dbReference type="OrthoDB" id="9790239at2"/>
<keyword evidence="1" id="KW-0472">Membrane</keyword>
<dbReference type="RefSeq" id="WP_023467429.1">
    <property type="nucleotide sequence ID" value="NZ_FMYN01000002.1"/>
</dbReference>
<dbReference type="NCBIfam" id="TIGR00426">
    <property type="entry name" value="competence protein ComEA helix-hairpin-helix repeat region"/>
    <property type="match status" value="1"/>
</dbReference>
<dbReference type="PANTHER" id="PTHR21180:SF32">
    <property type="entry name" value="ENDONUCLEASE_EXONUCLEASE_PHOSPHATASE FAMILY DOMAIN-CONTAINING PROTEIN 1"/>
    <property type="match status" value="1"/>
</dbReference>
<comment type="caution">
    <text evidence="3">The sequence shown here is derived from an EMBL/GenBank/DDBJ whole genome shotgun (WGS) entry which is preliminary data.</text>
</comment>
<dbReference type="EMBL" id="LDQV01000003">
    <property type="protein sequence ID" value="KTR28690.1"/>
    <property type="molecule type" value="Genomic_DNA"/>
</dbReference>
<dbReference type="InterPro" id="IPR010994">
    <property type="entry name" value="RuvA_2-like"/>
</dbReference>
<protein>
    <submittedName>
        <fullName evidence="3">Competence protein ComEA</fullName>
    </submittedName>
    <submittedName>
        <fullName evidence="5">Helix-hairpin-helix domain-containing protein</fullName>
    </submittedName>
</protein>
<dbReference type="InterPro" id="IPR004509">
    <property type="entry name" value="Competence_ComEA_HhH"/>
</dbReference>
<keyword evidence="1" id="KW-0812">Transmembrane</keyword>
<dbReference type="InterPro" id="IPR003583">
    <property type="entry name" value="Hlx-hairpin-Hlx_DNA-bd_motif"/>
</dbReference>
<dbReference type="Pfam" id="PF12836">
    <property type="entry name" value="HHH_3"/>
    <property type="match status" value="1"/>
</dbReference>
<dbReference type="EMBL" id="JBAWKY010000002">
    <property type="protein sequence ID" value="MEI4462348.1"/>
    <property type="molecule type" value="Genomic_DNA"/>
</dbReference>
<proteinExistence type="predicted"/>
<gene>
    <name evidence="3" type="ORF">AS033_06945</name>
    <name evidence="4" type="ORF">RSA11_00725</name>
    <name evidence="5" type="ORF">SZL87_07945</name>
</gene>
<keyword evidence="8" id="KW-1185">Reference proteome</keyword>
<dbReference type="EMBL" id="LNQL01000002">
    <property type="protein sequence ID" value="KSU49662.1"/>
    <property type="molecule type" value="Genomic_DNA"/>
</dbReference>
<evidence type="ECO:0000313" key="3">
    <source>
        <dbReference type="EMBL" id="KSU49662.1"/>
    </source>
</evidence>
<dbReference type="Proteomes" id="UP000053797">
    <property type="component" value="Unassembled WGS sequence"/>
</dbReference>
<keyword evidence="1" id="KW-1133">Transmembrane helix</keyword>
<feature type="domain" description="Helix-hairpin-helix DNA-binding motif class 1" evidence="2">
    <location>
        <begin position="179"/>
        <end position="198"/>
    </location>
</feature>
<dbReference type="SUPFAM" id="SSF47781">
    <property type="entry name" value="RuvA domain 2-like"/>
    <property type="match status" value="1"/>
</dbReference>
<reference evidence="3 6" key="1">
    <citation type="journal article" date="2015" name="Int. J. Syst. Evol. Microbiol.">
        <title>Exiguobacterium enclense sp. nov., isolated from sediment.</title>
        <authorList>
            <person name="Dastager S.G."/>
            <person name="Mawlankar R."/>
            <person name="Sonalkar V.V."/>
            <person name="Thorat M.N."/>
            <person name="Mual P."/>
            <person name="Verma A."/>
            <person name="Krishnamurthi S."/>
            <person name="Tang S.K."/>
            <person name="Li W.J."/>
        </authorList>
    </citation>
    <scope>NUCLEOTIDE SEQUENCE [LARGE SCALE GENOMIC DNA]</scope>
    <source>
        <strain evidence="3 6">NIO-1109</strain>
    </source>
</reference>
<evidence type="ECO:0000313" key="5">
    <source>
        <dbReference type="EMBL" id="MEI4462348.1"/>
    </source>
</evidence>
<name>A0A0V8GHB1_9BACL</name>
<reference evidence="5 8" key="3">
    <citation type="submission" date="2023-12" db="EMBL/GenBank/DDBJ databases">
        <authorList>
            <person name="Easwaran N."/>
            <person name="Lazarus H.P.S."/>
        </authorList>
    </citation>
    <scope>NUCLEOTIDE SEQUENCE [LARGE SCALE GENOMIC DNA]</scope>
    <source>
        <strain evidence="5 8">VIT-2023</strain>
    </source>
</reference>
<dbReference type="Gene3D" id="1.10.150.280">
    <property type="entry name" value="AF1531-like domain"/>
    <property type="match status" value="1"/>
</dbReference>
<dbReference type="GO" id="GO:0003677">
    <property type="term" value="F:DNA binding"/>
    <property type="evidence" value="ECO:0007669"/>
    <property type="project" value="InterPro"/>
</dbReference>
<evidence type="ECO:0000313" key="6">
    <source>
        <dbReference type="Proteomes" id="UP000053797"/>
    </source>
</evidence>
<dbReference type="InterPro" id="IPR051675">
    <property type="entry name" value="Endo/Exo/Phosphatase_dom_1"/>
</dbReference>
<dbReference type="GO" id="GO:0015628">
    <property type="term" value="P:protein secretion by the type II secretion system"/>
    <property type="evidence" value="ECO:0007669"/>
    <property type="project" value="TreeGrafter"/>
</dbReference>
<dbReference type="SMART" id="SM00278">
    <property type="entry name" value="HhH1"/>
    <property type="match status" value="2"/>
</dbReference>
<evidence type="ECO:0000313" key="8">
    <source>
        <dbReference type="Proteomes" id="UP001387110"/>
    </source>
</evidence>
<dbReference type="PANTHER" id="PTHR21180">
    <property type="entry name" value="ENDONUCLEASE/EXONUCLEASE/PHOSPHATASE FAMILY DOMAIN-CONTAINING PROTEIN 1"/>
    <property type="match status" value="1"/>
</dbReference>
<evidence type="ECO:0000313" key="4">
    <source>
        <dbReference type="EMBL" id="KTR28690.1"/>
    </source>
</evidence>
<dbReference type="AlphaFoldDB" id="A0A0V8GHB1"/>
<evidence type="ECO:0000256" key="1">
    <source>
        <dbReference type="SAM" id="Phobius"/>
    </source>
</evidence>
<organism evidence="3 6">
    <name type="scientific">Exiguobacterium indicum</name>
    <dbReference type="NCBI Taxonomy" id="296995"/>
    <lineage>
        <taxon>Bacteria</taxon>
        <taxon>Bacillati</taxon>
        <taxon>Bacillota</taxon>
        <taxon>Bacilli</taxon>
        <taxon>Bacillales</taxon>
        <taxon>Bacillales Family XII. Incertae Sedis</taxon>
        <taxon>Exiguobacterium</taxon>
    </lineage>
</organism>
<reference evidence="4 7" key="2">
    <citation type="journal article" date="2016" name="Front. Microbiol.">
        <title>Genomic Resource of Rice Seed Associated Bacteria.</title>
        <authorList>
            <person name="Midha S."/>
            <person name="Bansal K."/>
            <person name="Sharma S."/>
            <person name="Kumar N."/>
            <person name="Patil P.P."/>
            <person name="Chaudhry V."/>
            <person name="Patil P.B."/>
        </authorList>
    </citation>
    <scope>NUCLEOTIDE SEQUENCE [LARGE SCALE GENOMIC DNA]</scope>
    <source>
        <strain evidence="4 7">RSA11</strain>
    </source>
</reference>
<feature type="domain" description="Helix-hairpin-helix DNA-binding motif class 1" evidence="2">
    <location>
        <begin position="149"/>
        <end position="168"/>
    </location>
</feature>
<sequence length="202" mass="22055">MTVPRLQQIAGLVVVLLLIILLFVPLPSCSNEAMVDQPSLTDKQQEAKAEPAEKDTSIRDKLIMVDVKGAVEAPGPYQFHLGDRVKDAIEKAKTTEKADIRQMNLAARLIDGQEVIVPVKKTKDQPKPTKRSKAEIPKGLIDLNAATAEQLMEVPGIGPAKAEAILAYREEKGGFATYESLGDVKGFGEKTLESLKSYLIVY</sequence>